<dbReference type="InterPro" id="IPR050250">
    <property type="entry name" value="Macrolide_Exporter_MacB"/>
</dbReference>
<feature type="transmembrane region" description="Helical" evidence="7">
    <location>
        <begin position="800"/>
        <end position="825"/>
    </location>
</feature>
<evidence type="ECO:0000256" key="1">
    <source>
        <dbReference type="ARBA" id="ARBA00004651"/>
    </source>
</evidence>
<reference evidence="9 10" key="1">
    <citation type="journal article" date="2019" name="Int. J. Syst. Evol. Microbiol.">
        <title>The Global Catalogue of Microorganisms (GCM) 10K type strain sequencing project: providing services to taxonomists for standard genome sequencing and annotation.</title>
        <authorList>
            <consortium name="The Broad Institute Genomics Platform"/>
            <consortium name="The Broad Institute Genome Sequencing Center for Infectious Disease"/>
            <person name="Wu L."/>
            <person name="Ma J."/>
        </authorList>
    </citation>
    <scope>NUCLEOTIDE SEQUENCE [LARGE SCALE GENOMIC DNA]</scope>
    <source>
        <strain evidence="9 10">JCM 14322</strain>
    </source>
</reference>
<proteinExistence type="inferred from homology"/>
<comment type="similarity">
    <text evidence="6">Belongs to the ABC-4 integral membrane protein family.</text>
</comment>
<dbReference type="PANTHER" id="PTHR30572:SF4">
    <property type="entry name" value="ABC TRANSPORTER PERMEASE YTRF"/>
    <property type="match status" value="1"/>
</dbReference>
<evidence type="ECO:0000256" key="4">
    <source>
        <dbReference type="ARBA" id="ARBA00022989"/>
    </source>
</evidence>
<evidence type="ECO:0000256" key="2">
    <source>
        <dbReference type="ARBA" id="ARBA00022475"/>
    </source>
</evidence>
<evidence type="ECO:0000256" key="6">
    <source>
        <dbReference type="ARBA" id="ARBA00038076"/>
    </source>
</evidence>
<evidence type="ECO:0000256" key="3">
    <source>
        <dbReference type="ARBA" id="ARBA00022692"/>
    </source>
</evidence>
<evidence type="ECO:0000313" key="10">
    <source>
        <dbReference type="Proteomes" id="UP001500002"/>
    </source>
</evidence>
<evidence type="ECO:0000313" key="9">
    <source>
        <dbReference type="EMBL" id="GAA1810425.1"/>
    </source>
</evidence>
<keyword evidence="5 7" id="KW-0472">Membrane</keyword>
<name>A0ABN2M5G5_9MICO</name>
<dbReference type="Pfam" id="PF02687">
    <property type="entry name" value="FtsX"/>
    <property type="match status" value="1"/>
</dbReference>
<dbReference type="PANTHER" id="PTHR30572">
    <property type="entry name" value="MEMBRANE COMPONENT OF TRANSPORTER-RELATED"/>
    <property type="match status" value="1"/>
</dbReference>
<feature type="domain" description="ABC3 transporter permease C-terminal" evidence="8">
    <location>
        <begin position="806"/>
        <end position="922"/>
    </location>
</feature>
<feature type="transmembrane region" description="Helical" evidence="7">
    <location>
        <begin position="479"/>
        <end position="501"/>
    </location>
</feature>
<feature type="transmembrane region" description="Helical" evidence="7">
    <location>
        <begin position="850"/>
        <end position="876"/>
    </location>
</feature>
<feature type="transmembrane region" description="Helical" evidence="7">
    <location>
        <begin position="566"/>
        <end position="587"/>
    </location>
</feature>
<dbReference type="InterPro" id="IPR003838">
    <property type="entry name" value="ABC3_permease_C"/>
</dbReference>
<keyword evidence="3 7" id="KW-0812">Transmembrane</keyword>
<feature type="transmembrane region" description="Helical" evidence="7">
    <location>
        <begin position="435"/>
        <end position="459"/>
    </location>
</feature>
<comment type="caution">
    <text evidence="9">The sequence shown here is derived from an EMBL/GenBank/DDBJ whole genome shotgun (WGS) entry which is preliminary data.</text>
</comment>
<comment type="subcellular location">
    <subcellularLocation>
        <location evidence="1">Cell membrane</location>
        <topology evidence="1">Multi-pass membrane protein</topology>
    </subcellularLocation>
</comment>
<accession>A0ABN2M5G5</accession>
<dbReference type="InterPro" id="IPR006311">
    <property type="entry name" value="TAT_signal"/>
</dbReference>
<dbReference type="Proteomes" id="UP001500002">
    <property type="component" value="Unassembled WGS sequence"/>
</dbReference>
<protein>
    <recommendedName>
        <fullName evidence="8">ABC3 transporter permease C-terminal domain-containing protein</fullName>
    </recommendedName>
</protein>
<keyword evidence="4 7" id="KW-1133">Transmembrane helix</keyword>
<feature type="transmembrane region" description="Helical" evidence="7">
    <location>
        <begin position="513"/>
        <end position="533"/>
    </location>
</feature>
<gene>
    <name evidence="9" type="ORF">GCM10009749_18930</name>
</gene>
<dbReference type="EMBL" id="BAAANJ010000006">
    <property type="protein sequence ID" value="GAA1810425.1"/>
    <property type="molecule type" value="Genomic_DNA"/>
</dbReference>
<keyword evidence="2" id="KW-1003">Cell membrane</keyword>
<evidence type="ECO:0000256" key="7">
    <source>
        <dbReference type="SAM" id="Phobius"/>
    </source>
</evidence>
<dbReference type="PROSITE" id="PS51318">
    <property type="entry name" value="TAT"/>
    <property type="match status" value="1"/>
</dbReference>
<sequence>MSARHHSHLTSAGLLRRQFLAAPVASILLALLVLAGALLATAVPRAIAAMHTAALGERLAEYPARELDVLNSTRAQPGLGPSAGGTTLPDGVDEVWGAHEEHLFDIRARMPGPLAAVTGDPLTVLFSGPSDARPEGAAAGGISYQLFTGFDPRLREHVTLTSGEWPEVLVGSAPPPPEVDDGFAAPPVPTPTDEPIEIVFADPVAEEMGWELGEVRTLAVGAEPQGVRLVGTFDAVDPSDGFWTHVPVALEPSVAFSAAGDLRITGLGFADPNSWAAYVQTQPQSTMDSWFPTLTDRVRADESAELRAAVDEFTSRAYQLGTGFGDFAFSPVGEVTFSSGLSDALESAAITAGATDAVLATIASGPIGVMVAVLLLGARVVFERRRSGLELAAARGASDGRLRGILGLEGVVIGVPAAVVGGALGTLIVPVDAGWGAWIIAAVFALTPAALLVASVPALSPLRRARADVQVRGGARHRWVAEAAVAVVAITAVALLLRRGLATSAAEVGVDPLLAAVPLLLSLLVCLVVLRLYPLPLAALVRRNSRRSDLVPFLGSARALRDPSAGIVPVLTVVVGVSVAVFSAVLLGTVQTGVERAADARVGADAAVTGTPFTLEQQAAFAEVTGVEATAPVYSTAPSTIEIDGRVRTTTLIVVDADEMRRVQAGRVNATPLPDELVGGSGVDGDPASPVPVVISQAVADSIEGADSVELDGEEFDVLAVVDGRTAYSPRASWVLMDRSHAARFVDSFVPRTVLVRFAPDADADAVTDSLVEIAGPNATVVTPAMVLDGLRGVSTTSGLVLALVAAIVLSSLLTALAIVLTLVVGRPARDRLLPLLATLGLRRRGERALVAWEIGPVVVVALVAGALLGAALPYVVVQGVDLRSFTGEDAQPSVVFDPALIAAVLAGAAVVTAAAVLLASRIGGDGNASRALRAEEEG</sequence>
<organism evidence="9 10">
    <name type="scientific">Agromyces neolithicus</name>
    <dbReference type="NCBI Taxonomy" id="269420"/>
    <lineage>
        <taxon>Bacteria</taxon>
        <taxon>Bacillati</taxon>
        <taxon>Actinomycetota</taxon>
        <taxon>Actinomycetes</taxon>
        <taxon>Micrococcales</taxon>
        <taxon>Microbacteriaceae</taxon>
        <taxon>Agromyces</taxon>
    </lineage>
</organism>
<keyword evidence="10" id="KW-1185">Reference proteome</keyword>
<feature type="transmembrane region" description="Helical" evidence="7">
    <location>
        <begin position="402"/>
        <end position="429"/>
    </location>
</feature>
<feature type="transmembrane region" description="Helical" evidence="7">
    <location>
        <begin position="357"/>
        <end position="382"/>
    </location>
</feature>
<evidence type="ECO:0000256" key="5">
    <source>
        <dbReference type="ARBA" id="ARBA00023136"/>
    </source>
</evidence>
<feature type="transmembrane region" description="Helical" evidence="7">
    <location>
        <begin position="896"/>
        <end position="921"/>
    </location>
</feature>
<evidence type="ECO:0000259" key="8">
    <source>
        <dbReference type="Pfam" id="PF02687"/>
    </source>
</evidence>
<dbReference type="RefSeq" id="WP_344295668.1">
    <property type="nucleotide sequence ID" value="NZ_BAAANJ010000006.1"/>
</dbReference>